<dbReference type="GO" id="GO:0000324">
    <property type="term" value="C:fungal-type vacuole"/>
    <property type="evidence" value="ECO:0007669"/>
    <property type="project" value="TreeGrafter"/>
</dbReference>
<name>R7Z552_CONA1</name>
<dbReference type="GO" id="GO:2001070">
    <property type="term" value="F:starch binding"/>
    <property type="evidence" value="ECO:0007669"/>
    <property type="project" value="InterPro"/>
</dbReference>
<comment type="similarity">
    <text evidence="2 9">Belongs to the glycosyl hydrolase 15 family.</text>
</comment>
<dbReference type="GeneID" id="19905773"/>
<dbReference type="InterPro" id="IPR013784">
    <property type="entry name" value="Carb-bd-like_fold"/>
</dbReference>
<evidence type="ECO:0000256" key="7">
    <source>
        <dbReference type="ARBA" id="ARBA00023295"/>
    </source>
</evidence>
<feature type="signal peptide" evidence="12">
    <location>
        <begin position="1"/>
        <end position="16"/>
    </location>
</feature>
<dbReference type="PANTHER" id="PTHR31616">
    <property type="entry name" value="TREHALASE"/>
    <property type="match status" value="1"/>
</dbReference>
<evidence type="ECO:0000256" key="8">
    <source>
        <dbReference type="ARBA" id="ARBA00023326"/>
    </source>
</evidence>
<dbReference type="OrthoDB" id="6123450at2759"/>
<dbReference type="PIRSF" id="PIRSF001031">
    <property type="entry name" value="Glu-a-glcsd_SBD"/>
    <property type="match status" value="1"/>
</dbReference>
<dbReference type="EMBL" id="JH767610">
    <property type="protein sequence ID" value="EON69302.1"/>
    <property type="molecule type" value="Genomic_DNA"/>
</dbReference>
<evidence type="ECO:0000256" key="1">
    <source>
        <dbReference type="ARBA" id="ARBA00001863"/>
    </source>
</evidence>
<dbReference type="Proteomes" id="UP000016924">
    <property type="component" value="Unassembled WGS sequence"/>
</dbReference>
<evidence type="ECO:0000313" key="14">
    <source>
        <dbReference type="EMBL" id="EON69302.1"/>
    </source>
</evidence>
<dbReference type="Gene3D" id="1.50.10.10">
    <property type="match status" value="1"/>
</dbReference>
<accession>R7Z552</accession>
<dbReference type="InterPro" id="IPR012341">
    <property type="entry name" value="6hp_glycosidase-like_sf"/>
</dbReference>
<dbReference type="SUPFAM" id="SSF48208">
    <property type="entry name" value="Six-hairpin glycosidases"/>
    <property type="match status" value="1"/>
</dbReference>
<dbReference type="PANTHER" id="PTHR31616:SF12">
    <property type="entry name" value="GLUCOAMYLASE"/>
    <property type="match status" value="1"/>
</dbReference>
<dbReference type="GO" id="GO:0000272">
    <property type="term" value="P:polysaccharide catabolic process"/>
    <property type="evidence" value="ECO:0007669"/>
    <property type="project" value="UniProtKB-KW"/>
</dbReference>
<feature type="chain" id="PRO_5004450484" description="Glucoamylase" evidence="12">
    <location>
        <begin position="17"/>
        <end position="664"/>
    </location>
</feature>
<dbReference type="Pfam" id="PF00686">
    <property type="entry name" value="CBM_20"/>
    <property type="match status" value="1"/>
</dbReference>
<evidence type="ECO:0000256" key="12">
    <source>
        <dbReference type="SAM" id="SignalP"/>
    </source>
</evidence>
<evidence type="ECO:0000256" key="9">
    <source>
        <dbReference type="PIRNR" id="PIRNR001031"/>
    </source>
</evidence>
<evidence type="ECO:0000256" key="6">
    <source>
        <dbReference type="ARBA" id="ARBA00023277"/>
    </source>
</evidence>
<dbReference type="eggNOG" id="ENOG502QPM2">
    <property type="taxonomic scope" value="Eukaryota"/>
</dbReference>
<dbReference type="RefSeq" id="XP_007784619.1">
    <property type="nucleotide sequence ID" value="XM_007786429.1"/>
</dbReference>
<protein>
    <recommendedName>
        <fullName evidence="9">Glucoamylase</fullName>
        <ecNumber evidence="9">3.2.1.3</ecNumber>
    </recommendedName>
    <alternativeName>
        <fullName evidence="9">1,4-alpha-D-glucan glucohydrolase</fullName>
    </alternativeName>
    <alternativeName>
        <fullName evidence="9">Glucan 1,4-alpha-glucosidase</fullName>
    </alternativeName>
</protein>
<keyword evidence="8 9" id="KW-0624">Polysaccharide degradation</keyword>
<feature type="domain" description="CBM20" evidence="13">
    <location>
        <begin position="544"/>
        <end position="643"/>
    </location>
</feature>
<dbReference type="OMA" id="NNFWNET"/>
<evidence type="ECO:0000256" key="5">
    <source>
        <dbReference type="ARBA" id="ARBA00023180"/>
    </source>
</evidence>
<dbReference type="HOGENOM" id="CLU_012173_1_0_1"/>
<dbReference type="InterPro" id="IPR013783">
    <property type="entry name" value="Ig-like_fold"/>
</dbReference>
<keyword evidence="4 9" id="KW-0378">Hydrolase</keyword>
<dbReference type="PRINTS" id="PR00736">
    <property type="entry name" value="GLHYDRLASE15"/>
</dbReference>
<feature type="active site" description="Proton donor" evidence="10">
    <location>
        <position position="203"/>
    </location>
</feature>
<feature type="active site" description="Proton donor" evidence="10">
    <location>
        <position position="206"/>
    </location>
</feature>
<evidence type="ECO:0000256" key="2">
    <source>
        <dbReference type="ARBA" id="ARBA00006188"/>
    </source>
</evidence>
<evidence type="ECO:0000256" key="11">
    <source>
        <dbReference type="PIRSR" id="PIRSR001031-2"/>
    </source>
</evidence>
<sequence>MHGPLALVLFAASALAGPAIEQRQATLSLDEFIAQERRIAVAGVLANIGPDGASAQNASRGVVIAGPGIVNPDYRYTWTRDSAMTIHAINEEFFVGNASLQSTIEDYIYAEAIRQTVNTPLGDLYPWGTGLGEPKYQINLTRFHGVWGRPQPDGPALRAITLMGYIDYLLDNGGMAQAKRIIWPIVVNDLLFVAQYWSIISYDLWEEVAGNSFFTIQSMHHSLVEGAHMATRLGYTCPQCESQAPQVACFLANNFWNETGQHVLANINTPEGFSRSGIDSNFLLGAAENFDIDAPCDNAYYQPCSSRILASHKAYVDSFREIYPINAGRPANGAVATGRYPEDTYYGGNPWYICTLNAAEVLYDAAAQFRRQGQLTIDSTSLPFFQQLYPSAAVGTYNAPSGWWQRHSWGWSRWGEKTWGKPSWWGPGRGYGRGRNGNQRGSAFTDILASMTTYADGFVSVVREYTPANGSYSEQYNRTTGEMLSAYDLTWSLAAFVTMTQRRNGQYPASWGLRDVAPLPSSCNTAGAGPQNYAPAIEAGAPPVDMSCTVQITFRVNATTTFGTNIYISGNISDLGNWAPDYEPMTPPSYPIWEAIVEAPPNTVVSYAYVQQNPANYTFEVGNRTITTPDCGNGRVQLSTLDAIRGPGTVITENYCNPDVTRCW</sequence>
<dbReference type="InterPro" id="IPR008928">
    <property type="entry name" value="6-hairpin_glycosidase_sf"/>
</dbReference>
<dbReference type="SMART" id="SM01065">
    <property type="entry name" value="CBM_2"/>
    <property type="match status" value="1"/>
</dbReference>
<dbReference type="AlphaFoldDB" id="R7Z552"/>
<dbReference type="Pfam" id="PF00723">
    <property type="entry name" value="Glyco_hydro_15"/>
    <property type="match status" value="1"/>
</dbReference>
<evidence type="ECO:0000313" key="15">
    <source>
        <dbReference type="Proteomes" id="UP000016924"/>
    </source>
</evidence>
<keyword evidence="7 9" id="KW-0326">Glycosidase</keyword>
<gene>
    <name evidence="14" type="ORF">W97_08462</name>
</gene>
<proteinExistence type="inferred from homology"/>
<evidence type="ECO:0000256" key="4">
    <source>
        <dbReference type="ARBA" id="ARBA00022801"/>
    </source>
</evidence>
<organism evidence="14 15">
    <name type="scientific">Coniosporium apollinis (strain CBS 100218)</name>
    <name type="common">Rock-inhabiting black yeast</name>
    <dbReference type="NCBI Taxonomy" id="1168221"/>
    <lineage>
        <taxon>Eukaryota</taxon>
        <taxon>Fungi</taxon>
        <taxon>Dikarya</taxon>
        <taxon>Ascomycota</taxon>
        <taxon>Pezizomycotina</taxon>
        <taxon>Dothideomycetes</taxon>
        <taxon>Dothideomycetes incertae sedis</taxon>
        <taxon>Coniosporium</taxon>
    </lineage>
</organism>
<dbReference type="FunFam" id="1.50.10.10:FF:000018">
    <property type="entry name" value="Glucoamylase"/>
    <property type="match status" value="1"/>
</dbReference>
<keyword evidence="3 12" id="KW-0732">Signal</keyword>
<evidence type="ECO:0000256" key="3">
    <source>
        <dbReference type="ARBA" id="ARBA00022729"/>
    </source>
</evidence>
<dbReference type="PROSITE" id="PS51166">
    <property type="entry name" value="CBM20"/>
    <property type="match status" value="1"/>
</dbReference>
<keyword evidence="6 9" id="KW-0119">Carbohydrate metabolism</keyword>
<dbReference type="GO" id="GO:0004339">
    <property type="term" value="F:glucan 1,4-alpha-glucosidase activity"/>
    <property type="evidence" value="ECO:0007669"/>
    <property type="project" value="UniProtKB-EC"/>
</dbReference>
<comment type="catalytic activity">
    <reaction evidence="1 9">
        <text>Hydrolysis of terminal (1-&gt;4)-linked alpha-D-glucose residues successively from non-reducing ends of the chains with release of beta-D-glucose.</text>
        <dbReference type="EC" id="3.2.1.3"/>
    </reaction>
</comment>
<dbReference type="Gene3D" id="2.60.40.10">
    <property type="entry name" value="Immunoglobulins"/>
    <property type="match status" value="1"/>
</dbReference>
<dbReference type="STRING" id="1168221.R7Z552"/>
<dbReference type="SUPFAM" id="SSF49452">
    <property type="entry name" value="Starch-binding domain-like"/>
    <property type="match status" value="1"/>
</dbReference>
<evidence type="ECO:0000259" key="13">
    <source>
        <dbReference type="PROSITE" id="PS51166"/>
    </source>
</evidence>
<dbReference type="InterPro" id="IPR011613">
    <property type="entry name" value="GH15-like"/>
</dbReference>
<dbReference type="InterPro" id="IPR002044">
    <property type="entry name" value="CBM20"/>
</dbReference>
<keyword evidence="15" id="KW-1185">Reference proteome</keyword>
<dbReference type="EC" id="3.2.1.3" evidence="9"/>
<evidence type="ECO:0000256" key="10">
    <source>
        <dbReference type="PIRSR" id="PIRSR001031-1"/>
    </source>
</evidence>
<dbReference type="InterPro" id="IPR008291">
    <property type="entry name" value="Glucoamylase_SBD"/>
</dbReference>
<feature type="binding site" evidence="11">
    <location>
        <position position="147"/>
    </location>
    <ligand>
        <name>substrate</name>
    </ligand>
</feature>
<dbReference type="InterPro" id="IPR000165">
    <property type="entry name" value="Glucoamylase"/>
</dbReference>
<keyword evidence="5" id="KW-0325">Glycoprotein</keyword>
<reference evidence="15" key="1">
    <citation type="submission" date="2012-06" db="EMBL/GenBank/DDBJ databases">
        <title>The genome sequence of Coniosporium apollinis CBS 100218.</title>
        <authorList>
            <consortium name="The Broad Institute Genome Sequencing Platform"/>
            <person name="Cuomo C."/>
            <person name="Gorbushina A."/>
            <person name="Noack S."/>
            <person name="Walker B."/>
            <person name="Young S.K."/>
            <person name="Zeng Q."/>
            <person name="Gargeya S."/>
            <person name="Fitzgerald M."/>
            <person name="Haas B."/>
            <person name="Abouelleil A."/>
            <person name="Alvarado L."/>
            <person name="Arachchi H.M."/>
            <person name="Berlin A.M."/>
            <person name="Chapman S.B."/>
            <person name="Goldberg J."/>
            <person name="Griggs A."/>
            <person name="Gujja S."/>
            <person name="Hansen M."/>
            <person name="Howarth C."/>
            <person name="Imamovic A."/>
            <person name="Larimer J."/>
            <person name="McCowan C."/>
            <person name="Montmayeur A."/>
            <person name="Murphy C."/>
            <person name="Neiman D."/>
            <person name="Pearson M."/>
            <person name="Priest M."/>
            <person name="Roberts A."/>
            <person name="Saif S."/>
            <person name="Shea T."/>
            <person name="Sisk P."/>
            <person name="Sykes S."/>
            <person name="Wortman J."/>
            <person name="Nusbaum C."/>
            <person name="Birren B."/>
        </authorList>
    </citation>
    <scope>NUCLEOTIDE SEQUENCE [LARGE SCALE GENOMIC DNA]</scope>
    <source>
        <strain evidence="15">CBS 100218</strain>
    </source>
</reference>